<protein>
    <recommendedName>
        <fullName evidence="1">H-type lectin domain-containing protein</fullName>
    </recommendedName>
</protein>
<name>G5HQ93_9FIRM</name>
<sequence>NRAVITDLISEAEAGPLGKRIVNCGDNTKNTPYKEGLTTLQSGTAIICMSSANYGTILYITAGSEKIFFKSKSNAIWGDWKQSISNTDIQAGNASLSECAPGKTTDFDITFPNPFPTIPKIMVSLRSSSQSEKYGLLTPYVANASKTGFTFRVANAHTTSLAPLGSWMAML</sequence>
<proteinExistence type="predicted"/>
<dbReference type="RefSeq" id="WP_007868004.1">
    <property type="nucleotide sequence ID" value="NZ_JH376428.1"/>
</dbReference>
<accession>G5HQ93</accession>
<dbReference type="GO" id="GO:0007155">
    <property type="term" value="P:cell adhesion"/>
    <property type="evidence" value="ECO:0007669"/>
    <property type="project" value="InterPro"/>
</dbReference>
<dbReference type="Proteomes" id="UP000003763">
    <property type="component" value="Unassembled WGS sequence"/>
</dbReference>
<dbReference type="HOGENOM" id="CLU_1558464_0_0_9"/>
<gene>
    <name evidence="2" type="ORF">HMPREF9469_04755</name>
</gene>
<organism evidence="2 3">
    <name type="scientific">[Clostridium] citroniae WAL-17108</name>
    <dbReference type="NCBI Taxonomy" id="742733"/>
    <lineage>
        <taxon>Bacteria</taxon>
        <taxon>Bacillati</taxon>
        <taxon>Bacillota</taxon>
        <taxon>Clostridia</taxon>
        <taxon>Lachnospirales</taxon>
        <taxon>Lachnospiraceae</taxon>
        <taxon>Enterocloster</taxon>
    </lineage>
</organism>
<evidence type="ECO:0000259" key="1">
    <source>
        <dbReference type="Pfam" id="PF09458"/>
    </source>
</evidence>
<dbReference type="EMBL" id="ADLJ01000040">
    <property type="protein sequence ID" value="EHE96407.1"/>
    <property type="molecule type" value="Genomic_DNA"/>
</dbReference>
<dbReference type="InterPro" id="IPR037221">
    <property type="entry name" value="H-type_lectin_dom_sf"/>
</dbReference>
<dbReference type="Gene3D" id="2.60.40.2080">
    <property type="match status" value="1"/>
</dbReference>
<dbReference type="SUPFAM" id="SSF141086">
    <property type="entry name" value="Agglutinin HPA-like"/>
    <property type="match status" value="1"/>
</dbReference>
<dbReference type="AlphaFoldDB" id="G5HQ93"/>
<evidence type="ECO:0000313" key="2">
    <source>
        <dbReference type="EMBL" id="EHE96407.1"/>
    </source>
</evidence>
<dbReference type="InterPro" id="IPR019019">
    <property type="entry name" value="H-type_lectin_domain"/>
</dbReference>
<feature type="domain" description="H-type lectin" evidence="1">
    <location>
        <begin position="108"/>
        <end position="164"/>
    </location>
</feature>
<dbReference type="Pfam" id="PF09458">
    <property type="entry name" value="H_lectin"/>
    <property type="match status" value="1"/>
</dbReference>
<dbReference type="GO" id="GO:0030246">
    <property type="term" value="F:carbohydrate binding"/>
    <property type="evidence" value="ECO:0007669"/>
    <property type="project" value="InterPro"/>
</dbReference>
<comment type="caution">
    <text evidence="2">The sequence shown here is derived from an EMBL/GenBank/DDBJ whole genome shotgun (WGS) entry which is preliminary data.</text>
</comment>
<reference evidence="2 3" key="1">
    <citation type="submission" date="2011-08" db="EMBL/GenBank/DDBJ databases">
        <title>The Genome Sequence of Clostridium citroniae WAL-17108.</title>
        <authorList>
            <consortium name="The Broad Institute Genome Sequencing Platform"/>
            <person name="Earl A."/>
            <person name="Ward D."/>
            <person name="Feldgarden M."/>
            <person name="Gevers D."/>
            <person name="Finegold S.M."/>
            <person name="Summanen P.H."/>
            <person name="Molitoris D.R."/>
            <person name="Vaisanen M.L."/>
            <person name="Daigneault M."/>
            <person name="Allen-Vercoe E."/>
            <person name="Young S.K."/>
            <person name="Zeng Q."/>
            <person name="Gargeya S."/>
            <person name="Fitzgerald M."/>
            <person name="Haas B."/>
            <person name="Abouelleil A."/>
            <person name="Alvarado L."/>
            <person name="Arachchi H.M."/>
            <person name="Berlin A."/>
            <person name="Brown A."/>
            <person name="Chapman S.B."/>
            <person name="Chen Z."/>
            <person name="Dunbar C."/>
            <person name="Freedman E."/>
            <person name="Gearin G."/>
            <person name="Gellesch M."/>
            <person name="Goldberg J."/>
            <person name="Griggs A."/>
            <person name="Gujja S."/>
            <person name="Heiman D."/>
            <person name="Howarth C."/>
            <person name="Larson L."/>
            <person name="Lui A."/>
            <person name="MacDonald P.J.P."/>
            <person name="Montmayeur A."/>
            <person name="Murphy C."/>
            <person name="Neiman D."/>
            <person name="Pearson M."/>
            <person name="Priest M."/>
            <person name="Roberts A."/>
            <person name="Saif S."/>
            <person name="Shea T."/>
            <person name="Shenoy N."/>
            <person name="Sisk P."/>
            <person name="Stolte C."/>
            <person name="Sykes S."/>
            <person name="Wortman J."/>
            <person name="Nusbaum C."/>
            <person name="Birren B."/>
        </authorList>
    </citation>
    <scope>NUCLEOTIDE SEQUENCE [LARGE SCALE GENOMIC DNA]</scope>
    <source>
        <strain evidence="2 3">WAL-17108</strain>
    </source>
</reference>
<feature type="non-terminal residue" evidence="2">
    <location>
        <position position="1"/>
    </location>
</feature>
<evidence type="ECO:0000313" key="3">
    <source>
        <dbReference type="Proteomes" id="UP000003763"/>
    </source>
</evidence>